<evidence type="ECO:0000313" key="1">
    <source>
        <dbReference type="EMBL" id="KAA1073079.1"/>
    </source>
</evidence>
<gene>
    <name evidence="1" type="ORF">PGTUg99_026024</name>
</gene>
<name>A0A5B0MA04_PUCGR</name>
<dbReference type="EMBL" id="VDEP01000475">
    <property type="protein sequence ID" value="KAA1073079.1"/>
    <property type="molecule type" value="Genomic_DNA"/>
</dbReference>
<protein>
    <submittedName>
        <fullName evidence="1">Uncharacterized protein</fullName>
    </submittedName>
</protein>
<reference evidence="1 2" key="1">
    <citation type="submission" date="2019-05" db="EMBL/GenBank/DDBJ databases">
        <title>Emergence of the Ug99 lineage of the wheat stem rust pathogen through somatic hybridization.</title>
        <authorList>
            <person name="Li F."/>
            <person name="Upadhyaya N.M."/>
            <person name="Sperschneider J."/>
            <person name="Matny O."/>
            <person name="Nguyen-Phuc H."/>
            <person name="Mago R."/>
            <person name="Raley C."/>
            <person name="Miller M.E."/>
            <person name="Silverstein K.A.T."/>
            <person name="Henningsen E."/>
            <person name="Hirsch C.D."/>
            <person name="Visser B."/>
            <person name="Pretorius Z.A."/>
            <person name="Steffenson B.J."/>
            <person name="Schwessinger B."/>
            <person name="Dodds P.N."/>
            <person name="Figueroa M."/>
        </authorList>
    </citation>
    <scope>NUCLEOTIDE SEQUENCE [LARGE SCALE GENOMIC DNA]</scope>
    <source>
        <strain evidence="1 2">Ug99</strain>
    </source>
</reference>
<dbReference type="AlphaFoldDB" id="A0A5B0MA04"/>
<proteinExistence type="predicted"/>
<comment type="caution">
    <text evidence="1">The sequence shown here is derived from an EMBL/GenBank/DDBJ whole genome shotgun (WGS) entry which is preliminary data.</text>
</comment>
<sequence>MEEIGSRSRLRISLVLIGIEIGTGPLSRTRTRNGAASLQPCATPTVKLEPRTTEEHLGPLPRGFFFS</sequence>
<organism evidence="1 2">
    <name type="scientific">Puccinia graminis f. sp. tritici</name>
    <dbReference type="NCBI Taxonomy" id="56615"/>
    <lineage>
        <taxon>Eukaryota</taxon>
        <taxon>Fungi</taxon>
        <taxon>Dikarya</taxon>
        <taxon>Basidiomycota</taxon>
        <taxon>Pucciniomycotina</taxon>
        <taxon>Pucciniomycetes</taxon>
        <taxon>Pucciniales</taxon>
        <taxon>Pucciniaceae</taxon>
        <taxon>Puccinia</taxon>
    </lineage>
</organism>
<evidence type="ECO:0000313" key="2">
    <source>
        <dbReference type="Proteomes" id="UP000325313"/>
    </source>
</evidence>
<dbReference type="Proteomes" id="UP000325313">
    <property type="component" value="Unassembled WGS sequence"/>
</dbReference>
<accession>A0A5B0MA04</accession>